<evidence type="ECO:0000256" key="2">
    <source>
        <dbReference type="SAM" id="MobiDB-lite"/>
    </source>
</evidence>
<dbReference type="FunFam" id="1.20.58.830:FF:000003">
    <property type="entry name" value="Erythrocyte membrane protein 1, PfEMP1"/>
    <property type="match status" value="1"/>
</dbReference>
<reference evidence="9 10" key="1">
    <citation type="submission" date="2017-11" db="EMBL/GenBank/DDBJ databases">
        <title>Plasmodium falciparum NF54 genome assembly.</title>
        <authorList>
            <person name="Bryant J.M."/>
            <person name="Baumgarten S."/>
            <person name="Scheidig-Benatar C."/>
            <person name="Scherf A."/>
        </authorList>
    </citation>
    <scope>NUCLEOTIDE SEQUENCE [LARGE SCALE GENOMIC DNA]</scope>
    <source>
        <strain evidence="9">NF54</strain>
    </source>
</reference>
<evidence type="ECO:0000313" key="11">
    <source>
        <dbReference type="Proteomes" id="UP000754359"/>
    </source>
</evidence>
<feature type="compositionally biased region" description="Low complexity" evidence="2">
    <location>
        <begin position="987"/>
        <end position="997"/>
    </location>
</feature>
<dbReference type="VEuPathDB" id="PlasmoDB:PfNF54_080012600"/>
<dbReference type="InterPro" id="IPR004258">
    <property type="entry name" value="DBL"/>
</dbReference>
<dbReference type="InterPro" id="IPR008602">
    <property type="entry name" value="Duffy-antigen-binding"/>
</dbReference>
<proteinExistence type="predicted"/>
<dbReference type="FunFam" id="1.20.1310.20:FF:000001">
    <property type="entry name" value="Erythrocyte membrane protein 1, PfEMP1"/>
    <property type="match status" value="1"/>
</dbReference>
<dbReference type="FunFam" id="1.20.58.830:FF:000004">
    <property type="entry name" value="Erythrocyte membrane protein 1, PfEMP1"/>
    <property type="match status" value="1"/>
</dbReference>
<feature type="region of interest" description="Disordered" evidence="2">
    <location>
        <begin position="1210"/>
        <end position="1242"/>
    </location>
</feature>
<dbReference type="FunFam" id="1.10.1900.40:FF:000002">
    <property type="entry name" value="Erythrocyte membrane protein 1, PfEMP1"/>
    <property type="match status" value="1"/>
</dbReference>
<feature type="coiled-coil region" evidence="1">
    <location>
        <begin position="210"/>
        <end position="237"/>
    </location>
</feature>
<feature type="compositionally biased region" description="Polar residues" evidence="2">
    <location>
        <begin position="1034"/>
        <end position="1047"/>
    </location>
</feature>
<feature type="domain" description="Plasmodium falciparum erythrocyte membrane protein 1 acidic terminal segment" evidence="5">
    <location>
        <begin position="1776"/>
        <end position="2265"/>
    </location>
</feature>
<dbReference type="Proteomes" id="UP000754359">
    <property type="component" value="Unassembled WGS sequence"/>
</dbReference>
<evidence type="ECO:0000259" key="5">
    <source>
        <dbReference type="Pfam" id="PF15445"/>
    </source>
</evidence>
<dbReference type="Pfam" id="PF15447">
    <property type="entry name" value="NTS"/>
    <property type="match status" value="1"/>
</dbReference>
<feature type="region of interest" description="Disordered" evidence="2">
    <location>
        <begin position="1129"/>
        <end position="1154"/>
    </location>
</feature>
<evidence type="ECO:0000259" key="4">
    <source>
        <dbReference type="Pfam" id="PF05424"/>
    </source>
</evidence>
<feature type="domain" description="Duffy-binding-like" evidence="7">
    <location>
        <begin position="1257"/>
        <end position="1402"/>
    </location>
</feature>
<dbReference type="InterPro" id="IPR054595">
    <property type="entry name" value="DBL_C"/>
</dbReference>
<feature type="compositionally biased region" description="Polar residues" evidence="2">
    <location>
        <begin position="2136"/>
        <end position="2148"/>
    </location>
</feature>
<organism evidence="9 10">
    <name type="scientific">Plasmodium falciparum (isolate NF54)</name>
    <dbReference type="NCBI Taxonomy" id="5843"/>
    <lineage>
        <taxon>Eukaryota</taxon>
        <taxon>Sar</taxon>
        <taxon>Alveolata</taxon>
        <taxon>Apicomplexa</taxon>
        <taxon>Aconoidasida</taxon>
        <taxon>Haemosporida</taxon>
        <taxon>Plasmodiidae</taxon>
        <taxon>Plasmodium</taxon>
        <taxon>Plasmodium (Laverania)</taxon>
    </lineage>
</organism>
<evidence type="ECO:0000259" key="6">
    <source>
        <dbReference type="Pfam" id="PF15447"/>
    </source>
</evidence>
<dbReference type="Pfam" id="PF15445">
    <property type="entry name" value="ATS"/>
    <property type="match status" value="1"/>
</dbReference>
<protein>
    <submittedName>
        <fullName evidence="9">Erythrocyte membrane protein 1</fullName>
    </submittedName>
</protein>
<feature type="domain" description="Duffy-binding-like" evidence="3">
    <location>
        <begin position="661"/>
        <end position="807"/>
    </location>
</feature>
<dbReference type="Pfam" id="PF22672">
    <property type="entry name" value="DBL_C"/>
    <property type="match status" value="2"/>
</dbReference>
<feature type="compositionally biased region" description="Basic and acidic residues" evidence="2">
    <location>
        <begin position="1657"/>
        <end position="1666"/>
    </location>
</feature>
<dbReference type="EMBL" id="QFXU01000009">
    <property type="protein sequence ID" value="KAF4330192.1"/>
    <property type="molecule type" value="Genomic_DNA"/>
</dbReference>
<feature type="compositionally biased region" description="Low complexity" evidence="2">
    <location>
        <begin position="1136"/>
        <end position="1151"/>
    </location>
</feature>
<gene>
    <name evidence="9" type="ORF">CK202_2334</name>
    <name evidence="8" type="ORF">CYL21_1252</name>
</gene>
<feature type="region of interest" description="Disordered" evidence="2">
    <location>
        <begin position="966"/>
        <end position="999"/>
    </location>
</feature>
<feature type="compositionally biased region" description="Acidic residues" evidence="2">
    <location>
        <begin position="1718"/>
        <end position="1731"/>
    </location>
</feature>
<dbReference type="SUPFAM" id="SSF140924">
    <property type="entry name" value="Duffy binding domain-like"/>
    <property type="match status" value="4"/>
</dbReference>
<dbReference type="GO" id="GO:0046789">
    <property type="term" value="F:host cell surface receptor binding"/>
    <property type="evidence" value="ECO:0007669"/>
    <property type="project" value="InterPro"/>
</dbReference>
<sequence>MPPLGRQVGGSPQDDDAKNMFDRIGKDVYDQVKKGVAETYKEALTGQLSLATLLGVESASTTDPCGLDYSKLISGSGVAARGHPCGNESVSEKRFSKERVDEYDEKKIKDNKGNRGNNEGECAPYRRLSLCNKNFQKINNIDSDKARHNLLVDVCLAAHYEGDSIKAHLEQYDATYPGSGSTTCTALARSFADIGDIVRGRDLYRGNKKKIKTETERDKLEQKLKEIFKNIKKENNEKLKSLTDDQIREYWWTANRHTVWKAITCKADASSAYFHATCSDSHRSGTFSQANNYCRCNGDQPGNDKENIDPPTYFDYVPQYLRWFEEWAEDFCRKKKHKLNDAIQKCRGEDKYGKDRYCDLNGYDCEKTKRGRNMYRWDHKCTGCFLSCSHFRTWIDNQKLEFLKQKEKYTNEISGGKSRKKRAARSSSSSSYDNGYEKKFYDQLKAGGYNGVNSFLDLLSKEKTCKDITDTEGGKIDFKNVNSDKNSYDDDSNKTFSHTEYCQACPLCGVKRNGRKWERKEVMKDCPPINLYKPKKDAEGTLINFLYSGDETNEIAKKLKAFCAQANGDTTNGTGGNGTGGSVAGGTGTSGSNELYQKWKCYEIDELTKDQKEGGEDDPVYDEDVKTGGGLCILENKNKSKGSQSNSQKEPDEIQKTFNPFFYYWVVHMLKDSIHWRTKKLDKCINNSNESKACKNNNKCKDDCGCFLKWVVQKKTEWENIKKHFKKQKDIPPGFTHDDVLEGVLEKEVLLTSIKEGYGNEKDIKHIKKLLDEEEAAGVTDNENKTTIDKLLKHEKDEADKCKQIQEECNKQKQQERGGPGGRSADPSPPADLDEHSSDEGEEDDDDDEEEENANEETAEDATEDTQVDGTEVVEETVAEVTEVTEVKPCEIVQKLFTNGDLQNTFKDACEQKYGYPQRHWGWKCISDTTTGKSGDNTGSSGAICIPPRRRKLYIGKIKEWANSGNTQAAEPQEDGKAQTPQGQTPSQSGKESSQSQKLREAFIQSAAIETFFLWDRYKKVKNKEIAEKKQRDSTNPFGFTQSTSGGMQALPVGGAVQGAQAQLPDGAGGSDQTPEKQLAGGKIPEVFLRQMFYTLGDYRDICVGNTPSGIDTNDKENMQKIQNKIKSVIEKSDSTPRTPGTHSPSSGTTPQALWDKISPSIWEGMLCALTYKDGGEGKKIEKVNDANGDDLFQKLKDKYSDYKTVTLEEDNTSSAMSTSPRTSETTSASSDNTPTLNNPKLSDFVLRPPYFRYLEEWGQNFCKKRTEMLEKIKEECRSGTGGHEYCSGDGHDCTDNDRKYNKMIADFHCPGCAKECMKYKTWIGKKFEEFKKQENTYKVEHGKLTNNNCSGSDNTKFCQQIKNNSFDKFLELLRHCKDGKDDTDKDNELNFSKPLQTFSRSTYCKACPIYGVKYNRGTYSAINESEYMSKNGISGENKNDKKPTEIKVLLLGRKGEVRNNDEELKELKEVCNNAGFVEDYSLQKWNCQKKNGVDQCNLTNSVDNIDDSDKIIPFNVFFQRWLRNFVHDYNKLKQKIHPCIKNEDGKEHKCIEGCKKKCECVEKWLDKKSTEWDEIKKHYEKHSKDHNEGIPHSVKGYLVQAPFKDEVLKAIKPCDFDNFKTSCGLNGTDNSQNGNNNDLVLCMIKNLEKKIEQCKKKHDENKKTPCDPLPPLPDENDETLEENPVAQPNICPQLPEEPKETCEEAVTPSEPKKAEEEPAAEPEAVPEEEAPLPPPPPAAPPRESKEKAKPPPKPRIKTRHVLDHPAVIPALMSSTIMWSIGIGFAAFTYFFLKKKTKSSVGNLFQILQIPKSNYDIPTKRSPNRYIPYTSGKYRGKRYIYLEGDSGTDSGYTDHYSDITSSSESEYEEMDINDIYAPRAPKYKTLIEVVLEPSGNNTTASGKNTPSDTQNDIPTSDTPPPITDDEWNTLKHDFISQYLPNTQNTEPNILHDNLDNNTHPTPSRHTLDQKPFIMSIHDRDLYSGEEISYNIHMSTNSMDDPKYVSNNVYSGIDLINDTLSGNKHIDIYDEVLKRKENELFGTNYKKNTSNNSVTKNINSDPIDNQLNLFHTWLDRHRDMCEQWNNKEELLDKLKEEWENETHSGNKHSDIPSGKLSDTPSDNNIHSDIHPSDIPSGKQSDIPSDNNIHSDIPYVLNTDVSIQIHMDNPKTTNEFTYVDSNPNQVDDTYVDSNPDNSSMDTILDDLEKYNEPYYDVQDDIYYDVNDHDTSTVDSNAMDIPSKVQIEMDVNTKLVKEKYPIGDVWDI</sequence>
<evidence type="ECO:0000259" key="7">
    <source>
        <dbReference type="Pfam" id="PF22672"/>
    </source>
</evidence>
<dbReference type="FunFam" id="1.10.1900.40:FF:000001">
    <property type="entry name" value="Erythrocyte membrane protein 1"/>
    <property type="match status" value="1"/>
</dbReference>
<feature type="domain" description="Plasmodium falciparum erythrocyte membrane protein-1 N-terminal segment" evidence="6">
    <location>
        <begin position="16"/>
        <end position="52"/>
    </location>
</feature>
<feature type="compositionally biased region" description="Basic residues" evidence="2">
    <location>
        <begin position="1751"/>
        <end position="1760"/>
    </location>
</feature>
<feature type="region of interest" description="Disordered" evidence="2">
    <location>
        <begin position="1027"/>
        <end position="1052"/>
    </location>
</feature>
<dbReference type="InterPro" id="IPR042202">
    <property type="entry name" value="Duffy-ag-bd_sf"/>
</dbReference>
<dbReference type="InterPro" id="IPR029211">
    <property type="entry name" value="PfEMP1_ATS"/>
</dbReference>
<evidence type="ECO:0000256" key="1">
    <source>
        <dbReference type="SAM" id="Coils"/>
    </source>
</evidence>
<feature type="domain" description="Duffy-binding-like" evidence="7">
    <location>
        <begin position="326"/>
        <end position="482"/>
    </location>
</feature>
<keyword evidence="1" id="KW-0175">Coiled coil</keyword>
<dbReference type="Gene3D" id="1.20.1310.20">
    <property type="entry name" value="Duffy-antigen binding domain"/>
    <property type="match status" value="2"/>
</dbReference>
<feature type="region of interest" description="Disordered" evidence="2">
    <location>
        <begin position="809"/>
        <end position="870"/>
    </location>
</feature>
<evidence type="ECO:0000313" key="10">
    <source>
        <dbReference type="Proteomes" id="UP000232684"/>
    </source>
</evidence>
<feature type="compositionally biased region" description="Acidic residues" evidence="2">
    <location>
        <begin position="840"/>
        <end position="870"/>
    </location>
</feature>
<dbReference type="Gene3D" id="1.20.58.830">
    <property type="match status" value="3"/>
</dbReference>
<evidence type="ECO:0000259" key="3">
    <source>
        <dbReference type="Pfam" id="PF03011"/>
    </source>
</evidence>
<feature type="compositionally biased region" description="Polar residues" evidence="2">
    <location>
        <begin position="1213"/>
        <end position="1241"/>
    </location>
</feature>
<feature type="compositionally biased region" description="Pro residues" evidence="2">
    <location>
        <begin position="1732"/>
        <end position="1741"/>
    </location>
</feature>
<feature type="domain" description="Duffy-antigen binding" evidence="4">
    <location>
        <begin position="120"/>
        <end position="322"/>
    </location>
</feature>
<dbReference type="Gene3D" id="1.10.1900.40">
    <property type="entry name" value="Acidic terminal segments, variant surface antigen of PfEMP1"/>
    <property type="match status" value="2"/>
</dbReference>
<feature type="domain" description="Duffy-binding-like" evidence="3">
    <location>
        <begin position="1518"/>
        <end position="1662"/>
    </location>
</feature>
<dbReference type="Pfam" id="PF05424">
    <property type="entry name" value="Duffy_binding"/>
    <property type="match status" value="2"/>
</dbReference>
<dbReference type="InterPro" id="IPR029210">
    <property type="entry name" value="PfEMP1_NTS"/>
</dbReference>
<dbReference type="Pfam" id="PF03011">
    <property type="entry name" value="PFEMP"/>
    <property type="match status" value="2"/>
</dbReference>
<accession>A0A2I0BWY8</accession>
<dbReference type="GO" id="GO:0016020">
    <property type="term" value="C:membrane"/>
    <property type="evidence" value="ECO:0007669"/>
    <property type="project" value="InterPro"/>
</dbReference>
<reference evidence="8 11" key="2">
    <citation type="submission" date="2018-05" db="EMBL/GenBank/DDBJ databases">
        <title>Genome assembly of Plasmodium falciparum NF54 DiCre.</title>
        <authorList>
            <person name="Baumgarten S."/>
            <person name="Treeck M."/>
            <person name="Scherf A."/>
        </authorList>
    </citation>
    <scope>NUCLEOTIDE SEQUENCE [LARGE SCALE GENOMIC DNA]</scope>
    <source>
        <strain evidence="8">NF54</strain>
    </source>
</reference>
<dbReference type="Gene3D" id="1.20.58.1930">
    <property type="match status" value="1"/>
</dbReference>
<dbReference type="InterPro" id="IPR044932">
    <property type="entry name" value="PfEMP1_ATS_sf"/>
</dbReference>
<evidence type="ECO:0000313" key="9">
    <source>
        <dbReference type="EMBL" id="PKC47451.1"/>
    </source>
</evidence>
<feature type="compositionally biased region" description="Polar residues" evidence="2">
    <location>
        <begin position="1894"/>
        <end position="1911"/>
    </location>
</feature>
<dbReference type="FunFam" id="1.20.58.1930:FF:000001">
    <property type="entry name" value="Erythrocyte membrane protein 1, PfEMP1"/>
    <property type="match status" value="1"/>
</dbReference>
<comment type="caution">
    <text evidence="9">The sequence shown here is derived from an EMBL/GenBank/DDBJ whole genome shotgun (WGS) entry which is preliminary data.</text>
</comment>
<feature type="region of interest" description="Disordered" evidence="2">
    <location>
        <begin position="83"/>
        <end position="119"/>
    </location>
</feature>
<feature type="region of interest" description="Disordered" evidence="2">
    <location>
        <begin position="2100"/>
        <end position="2149"/>
    </location>
</feature>
<dbReference type="Proteomes" id="UP000232684">
    <property type="component" value="Unassembled WGS sequence"/>
</dbReference>
<dbReference type="SMR" id="A0A2I0BWY8"/>
<feature type="compositionally biased region" description="Basic and acidic residues" evidence="2">
    <location>
        <begin position="90"/>
        <end position="113"/>
    </location>
</feature>
<feature type="compositionally biased region" description="Basic and acidic residues" evidence="2">
    <location>
        <begin position="2100"/>
        <end position="2109"/>
    </location>
</feature>
<dbReference type="FunFam" id="1.20.58.830:FF:000002">
    <property type="entry name" value="Erythrocyte membrane protein 1, PfEMP1"/>
    <property type="match status" value="1"/>
</dbReference>
<feature type="domain" description="Duffy-antigen binding" evidence="4">
    <location>
        <begin position="944"/>
        <end position="1180"/>
    </location>
</feature>
<evidence type="ECO:0000313" key="8">
    <source>
        <dbReference type="EMBL" id="KAF4330192.1"/>
    </source>
</evidence>
<feature type="region of interest" description="Disordered" evidence="2">
    <location>
        <begin position="1894"/>
        <end position="1927"/>
    </location>
</feature>
<feature type="region of interest" description="Disordered" evidence="2">
    <location>
        <begin position="413"/>
        <end position="433"/>
    </location>
</feature>
<name>A0A2I0BWY8_PLAFO</name>
<feature type="region of interest" description="Disordered" evidence="2">
    <location>
        <begin position="1657"/>
        <end position="1761"/>
    </location>
</feature>
<dbReference type="EMBL" id="NYMT01000006">
    <property type="protein sequence ID" value="PKC47451.1"/>
    <property type="molecule type" value="Genomic_DNA"/>
</dbReference>